<reference evidence="2" key="1">
    <citation type="submission" date="2023-11" db="EMBL/GenBank/DDBJ databases">
        <title>Genome assemblies of two species of porcelain crab, Petrolisthes cinctipes and Petrolisthes manimaculis (Anomura: Porcellanidae).</title>
        <authorList>
            <person name="Angst P."/>
        </authorList>
    </citation>
    <scope>NUCLEOTIDE SEQUENCE</scope>
    <source>
        <strain evidence="2">PB745_02</strain>
        <tissue evidence="2">Gill</tissue>
    </source>
</reference>
<feature type="region of interest" description="Disordered" evidence="1">
    <location>
        <begin position="1"/>
        <end position="31"/>
    </location>
</feature>
<protein>
    <submittedName>
        <fullName evidence="2">Uncharacterized protein</fullName>
    </submittedName>
</protein>
<dbReference type="EMBL" id="JAWZYT010001628">
    <property type="protein sequence ID" value="KAK4310523.1"/>
    <property type="molecule type" value="Genomic_DNA"/>
</dbReference>
<keyword evidence="3" id="KW-1185">Reference proteome</keyword>
<comment type="caution">
    <text evidence="2">The sequence shown here is derived from an EMBL/GenBank/DDBJ whole genome shotgun (WGS) entry which is preliminary data.</text>
</comment>
<evidence type="ECO:0000256" key="1">
    <source>
        <dbReference type="SAM" id="MobiDB-lite"/>
    </source>
</evidence>
<organism evidence="2 3">
    <name type="scientific">Petrolisthes manimaculis</name>
    <dbReference type="NCBI Taxonomy" id="1843537"/>
    <lineage>
        <taxon>Eukaryota</taxon>
        <taxon>Metazoa</taxon>
        <taxon>Ecdysozoa</taxon>
        <taxon>Arthropoda</taxon>
        <taxon>Crustacea</taxon>
        <taxon>Multicrustacea</taxon>
        <taxon>Malacostraca</taxon>
        <taxon>Eumalacostraca</taxon>
        <taxon>Eucarida</taxon>
        <taxon>Decapoda</taxon>
        <taxon>Pleocyemata</taxon>
        <taxon>Anomura</taxon>
        <taxon>Galatheoidea</taxon>
        <taxon>Porcellanidae</taxon>
        <taxon>Petrolisthes</taxon>
    </lineage>
</organism>
<gene>
    <name evidence="2" type="ORF">Pmani_017914</name>
</gene>
<sequence>MRKVRVKRTLRGDRGATYGPTEKHRPQQTSGECHCIPGGRTCWVESCIFLRAICLACVSLVKLAWLEETDVPAAL</sequence>
<dbReference type="AlphaFoldDB" id="A0AAE1PM06"/>
<name>A0AAE1PM06_9EUCA</name>
<evidence type="ECO:0000313" key="3">
    <source>
        <dbReference type="Proteomes" id="UP001292094"/>
    </source>
</evidence>
<dbReference type="Proteomes" id="UP001292094">
    <property type="component" value="Unassembled WGS sequence"/>
</dbReference>
<evidence type="ECO:0000313" key="2">
    <source>
        <dbReference type="EMBL" id="KAK4310523.1"/>
    </source>
</evidence>
<accession>A0AAE1PM06</accession>
<proteinExistence type="predicted"/>